<dbReference type="InterPro" id="IPR041785">
    <property type="entry name" value="FRMD4A/B_FERM_C"/>
</dbReference>
<sequence>MTVLGSNCILVPFLAKHNFLQARYATMDVTVRQNVPKRRFSGSWATLSTLLRKKSNIKMSEGRRSQVVLLDERRLDIVIQSRLYAGELLDIVASHFNLKEKEYFGLSFIDESSHHSWLQLDKRVLEHDFPKKYTSQGAVLILYFRIKYYVESITQLRDSATIEAFYLQTKSLIAKGELEIDSEIIFQLAALVIQATYGDFTDELTFKTHLKRLPVLPACTLKEFPSIAECEEQVLDHYKVLAGQTRGAAIVNYLSIVESLPTYGQHYYEVKDKAGNPCWLSLSYRGISQYDKNDRRTPRRVFLWKQLENLYFRDKKFTVEVHEARRVVHTLSSFNLYEDAIEEPVEEFDDLSNAICDPTTHFIFLCARVSVSRRTLAPASVTVYVWYAASSNIAKCIWSMAIAQHQFFLDRNHKKSVGRIVRSLSQIASELCRSVQSLSSASSQSNISRSNSSTSLPTIVIEGELSEESKAATIEMLAALQSRKDALQDALKKKTEELKSLCLKEGEITGELPPETPFQPGEAQPQVRRRIGTSFTISDKVFYKTKGKDRETLNELELEYEIQSKIASAAFKLANDHTARKSVRKLRKVSYVQATSKLRNIEEKLSTLKREKEKKDQKSENSLKDKSLNALGLPTSSSENSISDRSNVNSSLCASSVPPSTSLPQLAEGTCSSAPPSPAKCRQRHQSLQHVPIITDDVYEDVLPYSVQTRRNSSSYSAEYDASSCGSSSLASLGITYRNRFEANLDIEGTNHYSVPNRRASQVFNDTDILSDTKSQDTVSHCCVDVNNTGRYLSTPLSCSYDDRLSYGKVGAYSPSVKDNAYDKTSIDSNCIDSVSCADSAYLPMTYGTKNNDKFNHAYSENSLHRSRSGSLHRQLNQMHISEPHLNLDSVDAIDGMHHVYSVPSLKNVFRPMKNGIIPNSSISEYCSGVSNQSINQVADLVQASVLLQDCKRAASSSLSEFSAPKTKTKEWIETSLDSPVVERKRKPKVPETCPQTEPTQASAHWLENGLPPVPDHSDSFYAYSQQQQSFYDDRKFSQNNSDLRQSPSPLLVQSNFPGNFAEHRNANMKCAFPSQKHCESPKSRCNRSLFSDGNQYHHYENVAELANESANLPHTQSHSFYEDMHPPCDYNLNAIKEAQEKNTQVLRHPNHDFINQPPANLSIAQPQEPPKRPTKRINAGDCFIAESIPVSDLCEYSTSPPNDIYEPITFQEDVSHRPTYPPKHSETPEPLRQYSQPYAESLPPDNDNNLPAVHNWQHFSPNSTGAENSSISPVPSTMNFSPNVEVNVVSVGHFQPYWEETKPYEISDFYKYSTKHRRQQKPLREVKETLSHQTLDESGDSNQSQFYSQNAESGSGGNRDSNCSMNHHQQQELASPNVSAYSNQELADSSVNFSFESPPNSVLRKKEDLDKSLSLGEMELRISLADTFHDEMVNWYQNQDSVKKATLV</sequence>
<evidence type="ECO:0000313" key="9">
    <source>
        <dbReference type="EMBL" id="CAL1276758.1"/>
    </source>
</evidence>
<evidence type="ECO:0000259" key="8">
    <source>
        <dbReference type="PROSITE" id="PS50057"/>
    </source>
</evidence>
<dbReference type="GO" id="GO:0005737">
    <property type="term" value="C:cytoplasm"/>
    <property type="evidence" value="ECO:0007669"/>
    <property type="project" value="UniProtKB-SubCell"/>
</dbReference>
<dbReference type="Gene3D" id="3.10.20.90">
    <property type="entry name" value="Phosphatidylinositol 3-kinase Catalytic Subunit, Chain A, domain 1"/>
    <property type="match status" value="1"/>
</dbReference>
<feature type="region of interest" description="Disordered" evidence="7">
    <location>
        <begin position="1316"/>
        <end position="1378"/>
    </location>
</feature>
<dbReference type="InterPro" id="IPR047176">
    <property type="entry name" value="FRMD4A/B"/>
</dbReference>
<feature type="region of interest" description="Disordered" evidence="7">
    <location>
        <begin position="609"/>
        <end position="680"/>
    </location>
</feature>
<dbReference type="InterPro" id="IPR019749">
    <property type="entry name" value="Band_41_domain"/>
</dbReference>
<comment type="caution">
    <text evidence="9">The sequence shown here is derived from an EMBL/GenBank/DDBJ whole genome shotgun (WGS) entry which is preliminary data.</text>
</comment>
<dbReference type="InterPro" id="IPR021774">
    <property type="entry name" value="CUPID"/>
</dbReference>
<dbReference type="SMART" id="SM01196">
    <property type="entry name" value="FERM_C"/>
    <property type="match status" value="1"/>
</dbReference>
<dbReference type="FunFam" id="3.10.20.90:FF:000019">
    <property type="entry name" value="FERM domain containing 4A"/>
    <property type="match status" value="1"/>
</dbReference>
<evidence type="ECO:0000256" key="7">
    <source>
        <dbReference type="SAM" id="MobiDB-lite"/>
    </source>
</evidence>
<keyword evidence="4" id="KW-0965">Cell junction</keyword>
<dbReference type="InterPro" id="IPR018979">
    <property type="entry name" value="FERM_N"/>
</dbReference>
<feature type="region of interest" description="Disordered" evidence="7">
    <location>
        <begin position="1237"/>
        <end position="1275"/>
    </location>
</feature>
<dbReference type="PANTHER" id="PTHR46079">
    <property type="entry name" value="FERM DOMAIN-CONTAINING PROTEIN 4"/>
    <property type="match status" value="1"/>
</dbReference>
<feature type="coiled-coil region" evidence="6">
    <location>
        <begin position="477"/>
        <end position="504"/>
    </location>
</feature>
<dbReference type="PROSITE" id="PS50057">
    <property type="entry name" value="FERM_3"/>
    <property type="match status" value="1"/>
</dbReference>
<evidence type="ECO:0000256" key="6">
    <source>
        <dbReference type="SAM" id="Coils"/>
    </source>
</evidence>
<dbReference type="Gene3D" id="2.30.29.30">
    <property type="entry name" value="Pleckstrin-homology domain (PH domain)/Phosphotyrosine-binding domain (PTB)"/>
    <property type="match status" value="1"/>
</dbReference>
<dbReference type="GO" id="GO:0071944">
    <property type="term" value="C:cell periphery"/>
    <property type="evidence" value="ECO:0007669"/>
    <property type="project" value="UniProtKB-ARBA"/>
</dbReference>
<dbReference type="CDD" id="cd17103">
    <property type="entry name" value="FERM_F1_FRMD4"/>
    <property type="match status" value="1"/>
</dbReference>
<keyword evidence="5 6" id="KW-0175">Coiled coil</keyword>
<evidence type="ECO:0000256" key="3">
    <source>
        <dbReference type="ARBA" id="ARBA00022490"/>
    </source>
</evidence>
<evidence type="ECO:0000256" key="4">
    <source>
        <dbReference type="ARBA" id="ARBA00022949"/>
    </source>
</evidence>
<feature type="compositionally biased region" description="Polar residues" evidence="7">
    <location>
        <begin position="647"/>
        <end position="674"/>
    </location>
</feature>
<keyword evidence="10" id="KW-1185">Reference proteome</keyword>
<dbReference type="SUPFAM" id="SSF54236">
    <property type="entry name" value="Ubiquitin-like"/>
    <property type="match status" value="1"/>
</dbReference>
<dbReference type="SMART" id="SM00295">
    <property type="entry name" value="B41"/>
    <property type="match status" value="1"/>
</dbReference>
<dbReference type="Gene3D" id="1.20.80.10">
    <property type="match status" value="1"/>
</dbReference>
<protein>
    <recommendedName>
        <fullName evidence="8">FERM domain-containing protein</fullName>
    </recommendedName>
</protein>
<organism evidence="9 10">
    <name type="scientific">Larinioides sclopetarius</name>
    <dbReference type="NCBI Taxonomy" id="280406"/>
    <lineage>
        <taxon>Eukaryota</taxon>
        <taxon>Metazoa</taxon>
        <taxon>Ecdysozoa</taxon>
        <taxon>Arthropoda</taxon>
        <taxon>Chelicerata</taxon>
        <taxon>Arachnida</taxon>
        <taxon>Araneae</taxon>
        <taxon>Araneomorphae</taxon>
        <taxon>Entelegynae</taxon>
        <taxon>Araneoidea</taxon>
        <taxon>Araneidae</taxon>
        <taxon>Larinioides</taxon>
    </lineage>
</organism>
<feature type="compositionally biased region" description="Polar residues" evidence="7">
    <location>
        <begin position="1341"/>
        <end position="1378"/>
    </location>
</feature>
<dbReference type="SUPFAM" id="SSF50729">
    <property type="entry name" value="PH domain-like"/>
    <property type="match status" value="1"/>
</dbReference>
<dbReference type="GO" id="GO:0009887">
    <property type="term" value="P:animal organ morphogenesis"/>
    <property type="evidence" value="ECO:0007669"/>
    <property type="project" value="UniProtKB-ARBA"/>
</dbReference>
<comment type="subcellular location">
    <subcellularLocation>
        <location evidence="1">Cell junction</location>
    </subcellularLocation>
    <subcellularLocation>
        <location evidence="2">Cytoplasm</location>
    </subcellularLocation>
</comment>
<keyword evidence="3" id="KW-0963">Cytoplasm</keyword>
<proteinExistence type="predicted"/>
<dbReference type="CDD" id="cd13191">
    <property type="entry name" value="FERM_C_FRMD4A_FRMD4B"/>
    <property type="match status" value="1"/>
</dbReference>
<name>A0AAV1ZYJ9_9ARAC</name>
<dbReference type="PRINTS" id="PR00935">
    <property type="entry name" value="BAND41"/>
</dbReference>
<feature type="domain" description="FERM" evidence="8">
    <location>
        <begin position="63"/>
        <end position="412"/>
    </location>
</feature>
<dbReference type="GO" id="GO:0048731">
    <property type="term" value="P:system development"/>
    <property type="evidence" value="ECO:0007669"/>
    <property type="project" value="UniProtKB-ARBA"/>
</dbReference>
<feature type="compositionally biased region" description="Low complexity" evidence="7">
    <location>
        <begin position="636"/>
        <end position="646"/>
    </location>
</feature>
<accession>A0AAV1ZYJ9</accession>
<gene>
    <name evidence="9" type="ORF">LARSCL_LOCUS8832</name>
</gene>
<dbReference type="InterPro" id="IPR029071">
    <property type="entry name" value="Ubiquitin-like_domsf"/>
</dbReference>
<dbReference type="EMBL" id="CAXIEN010000096">
    <property type="protein sequence ID" value="CAL1276758.1"/>
    <property type="molecule type" value="Genomic_DNA"/>
</dbReference>
<dbReference type="Proteomes" id="UP001497382">
    <property type="component" value="Unassembled WGS sequence"/>
</dbReference>
<dbReference type="CDD" id="cd14473">
    <property type="entry name" value="FERM_B-lobe"/>
    <property type="match status" value="1"/>
</dbReference>
<dbReference type="GO" id="GO:0090162">
    <property type="term" value="P:establishment of epithelial cell polarity"/>
    <property type="evidence" value="ECO:0007669"/>
    <property type="project" value="InterPro"/>
</dbReference>
<dbReference type="SUPFAM" id="SSF47031">
    <property type="entry name" value="Second domain of FERM"/>
    <property type="match status" value="1"/>
</dbReference>
<reference evidence="9 10" key="1">
    <citation type="submission" date="2024-04" db="EMBL/GenBank/DDBJ databases">
        <authorList>
            <person name="Rising A."/>
            <person name="Reimegard J."/>
            <person name="Sonavane S."/>
            <person name="Akerstrom W."/>
            <person name="Nylinder S."/>
            <person name="Hedman E."/>
            <person name="Kallberg Y."/>
        </authorList>
    </citation>
    <scope>NUCLEOTIDE SEQUENCE [LARGE SCALE GENOMIC DNA]</scope>
</reference>
<evidence type="ECO:0000256" key="5">
    <source>
        <dbReference type="ARBA" id="ARBA00023054"/>
    </source>
</evidence>
<feature type="compositionally biased region" description="Basic and acidic residues" evidence="7">
    <location>
        <begin position="609"/>
        <end position="627"/>
    </location>
</feature>
<dbReference type="Pfam" id="PF09379">
    <property type="entry name" value="FERM_N"/>
    <property type="match status" value="1"/>
</dbReference>
<dbReference type="Pfam" id="PF00373">
    <property type="entry name" value="FERM_M"/>
    <property type="match status" value="1"/>
</dbReference>
<dbReference type="InterPro" id="IPR035963">
    <property type="entry name" value="FERM_2"/>
</dbReference>
<dbReference type="InterPro" id="IPR018980">
    <property type="entry name" value="FERM_PH-like_C"/>
</dbReference>
<dbReference type="Pfam" id="PF09380">
    <property type="entry name" value="FERM_C"/>
    <property type="match status" value="1"/>
</dbReference>
<evidence type="ECO:0000313" key="10">
    <source>
        <dbReference type="Proteomes" id="UP001497382"/>
    </source>
</evidence>
<dbReference type="Pfam" id="PF11819">
    <property type="entry name" value="CUPID"/>
    <property type="match status" value="1"/>
</dbReference>
<dbReference type="InterPro" id="IPR011993">
    <property type="entry name" value="PH-like_dom_sf"/>
</dbReference>
<dbReference type="InterPro" id="IPR014352">
    <property type="entry name" value="FERM/acyl-CoA-bd_prot_sf"/>
</dbReference>
<feature type="region of interest" description="Disordered" evidence="7">
    <location>
        <begin position="1150"/>
        <end position="1177"/>
    </location>
</feature>
<dbReference type="InterPro" id="IPR000299">
    <property type="entry name" value="FERM_domain"/>
</dbReference>
<dbReference type="PANTHER" id="PTHR46079:SF2">
    <property type="entry name" value="FERM DOMAIN-CONTAINING PROTEIN"/>
    <property type="match status" value="1"/>
</dbReference>
<evidence type="ECO:0000256" key="1">
    <source>
        <dbReference type="ARBA" id="ARBA00004282"/>
    </source>
</evidence>
<dbReference type="GO" id="GO:0070161">
    <property type="term" value="C:anchoring junction"/>
    <property type="evidence" value="ECO:0007669"/>
    <property type="project" value="UniProtKB-SubCell"/>
</dbReference>
<feature type="compositionally biased region" description="Polar residues" evidence="7">
    <location>
        <begin position="1258"/>
        <end position="1275"/>
    </location>
</feature>
<evidence type="ECO:0000256" key="2">
    <source>
        <dbReference type="ARBA" id="ARBA00004496"/>
    </source>
</evidence>
<dbReference type="InterPro" id="IPR019748">
    <property type="entry name" value="FERM_central"/>
</dbReference>